<evidence type="ECO:0000313" key="4">
    <source>
        <dbReference type="EMBL" id="KAK7410796.1"/>
    </source>
</evidence>
<reference evidence="4 5" key="1">
    <citation type="submission" date="2024-01" db="EMBL/GenBank/DDBJ databases">
        <title>The genomes of 5 underutilized Papilionoideae crops provide insights into root nodulation and disease resistanc.</title>
        <authorList>
            <person name="Jiang F."/>
        </authorList>
    </citation>
    <scope>NUCLEOTIDE SEQUENCE [LARGE SCALE GENOMIC DNA]</scope>
    <source>
        <strain evidence="4">DUOXIRENSHENG_FW03</strain>
        <tissue evidence="4">Leaves</tissue>
    </source>
</reference>
<feature type="transmembrane region" description="Helical" evidence="3">
    <location>
        <begin position="604"/>
        <end position="625"/>
    </location>
</feature>
<feature type="coiled-coil region" evidence="1">
    <location>
        <begin position="59"/>
        <end position="86"/>
    </location>
</feature>
<evidence type="ECO:0000256" key="2">
    <source>
        <dbReference type="SAM" id="MobiDB-lite"/>
    </source>
</evidence>
<sequence>MEHVHYRCQMKEKEEEEQQQLQDDAALKGRQSLQHGKDSNVATLVATSVFSSAGDQPLLQEEEVLYTHQEEQKEQLTQKVDETTNIVAENDNSFNHDGEAVELGIIAEFVENVMNGEATINVASSQNKNSVYFDKQGNDIDGAKSVLPKSLGEGDFDIRGAAVDNCGDENSAKAYLNLTEEVDQQLKEFDVEAVLAKQETHDLFCPNCKSCITKRIILKKRKRSIPNLDAKAKRDKSATEVVDRSVEEANQGDHAIATPDVGRVEPPAGYSESEREQEVFRCLSCFSFFIPMRNGIKLFPSFGGKLETAQKPLVIPSPNVENPSIVVAASNNNWFSALFFSNKGRKTSAQGDASIVDSRNDNIESPLVNSPISQSLNLTPDIKPGPGGVNSSISSTVKSVVKNDSRVFAANVKTDVGDRKRDSVDLIKTDIVGDTSKPESVLVATVATTEILFNAGKPAKDAILKQYEGSPIFEKSQKDVNNKTLEIAQGSYSSLMKEAQAPDQSFGSEVVANEVACDKQSFRVDVTSPSILDFKEVQKDIGDKIKPSVAKEKEEAFKSSTSQTPAVVPTEGAIVTETHTEIYIGEQPRAEIGEHREWQILKSIIYGGLVESITSLGVVSSAAAAGSAPLNIVALGLANLIGGLFVIGHSLIDLKNDHSGGDSQQMNVQDRYRELLGLRANFLLHAVVAILSFLIFGSIPVVVYGLLIGVRYSDEVKVAAVAATSFICIIPLAIGKVYTSRPPKSYVKTVLQYVSLALATSGISYIAGNLVKDLLEKISGSESGNDLTMLLSGTTRMKPAWMSY</sequence>
<comment type="caution">
    <text evidence="4">The sequence shown here is derived from an EMBL/GenBank/DDBJ whole genome shotgun (WGS) entry which is preliminary data.</text>
</comment>
<keyword evidence="5" id="KW-1185">Reference proteome</keyword>
<feature type="region of interest" description="Disordered" evidence="2">
    <location>
        <begin position="1"/>
        <end position="36"/>
    </location>
</feature>
<dbReference type="AlphaFoldDB" id="A0AAN9SYB0"/>
<gene>
    <name evidence="4" type="ORF">VNO78_01893</name>
</gene>
<name>A0AAN9SYB0_PSOTE</name>
<dbReference type="InterPro" id="IPR052843">
    <property type="entry name" value="ER_body_metal_sequester"/>
</dbReference>
<evidence type="ECO:0000313" key="5">
    <source>
        <dbReference type="Proteomes" id="UP001386955"/>
    </source>
</evidence>
<evidence type="ECO:0008006" key="6">
    <source>
        <dbReference type="Google" id="ProtNLM"/>
    </source>
</evidence>
<feature type="transmembrane region" description="Helical" evidence="3">
    <location>
        <begin position="718"/>
        <end position="738"/>
    </location>
</feature>
<proteinExistence type="predicted"/>
<organism evidence="4 5">
    <name type="scientific">Psophocarpus tetragonolobus</name>
    <name type="common">Winged bean</name>
    <name type="synonym">Dolichos tetragonolobus</name>
    <dbReference type="NCBI Taxonomy" id="3891"/>
    <lineage>
        <taxon>Eukaryota</taxon>
        <taxon>Viridiplantae</taxon>
        <taxon>Streptophyta</taxon>
        <taxon>Embryophyta</taxon>
        <taxon>Tracheophyta</taxon>
        <taxon>Spermatophyta</taxon>
        <taxon>Magnoliopsida</taxon>
        <taxon>eudicotyledons</taxon>
        <taxon>Gunneridae</taxon>
        <taxon>Pentapetalae</taxon>
        <taxon>rosids</taxon>
        <taxon>fabids</taxon>
        <taxon>Fabales</taxon>
        <taxon>Fabaceae</taxon>
        <taxon>Papilionoideae</taxon>
        <taxon>50 kb inversion clade</taxon>
        <taxon>NPAAA clade</taxon>
        <taxon>indigoferoid/millettioid clade</taxon>
        <taxon>Phaseoleae</taxon>
        <taxon>Psophocarpus</taxon>
    </lineage>
</organism>
<keyword evidence="3" id="KW-0812">Transmembrane</keyword>
<keyword evidence="1" id="KW-0175">Coiled coil</keyword>
<feature type="transmembrane region" description="Helical" evidence="3">
    <location>
        <begin position="750"/>
        <end position="771"/>
    </location>
</feature>
<keyword evidence="3" id="KW-1133">Transmembrane helix</keyword>
<evidence type="ECO:0000256" key="3">
    <source>
        <dbReference type="SAM" id="Phobius"/>
    </source>
</evidence>
<dbReference type="PANTHER" id="PTHR38937:SF2">
    <property type="entry name" value="MEMBRANE PROTEIN OF ER BODY-LIKE PROTEIN ISOFORM X1"/>
    <property type="match status" value="1"/>
</dbReference>
<protein>
    <recommendedName>
        <fullName evidence="6">Membrane protein of ER body-like protein</fullName>
    </recommendedName>
</protein>
<feature type="compositionally biased region" description="Basic and acidic residues" evidence="2">
    <location>
        <begin position="1"/>
        <end position="13"/>
    </location>
</feature>
<keyword evidence="3" id="KW-0472">Membrane</keyword>
<dbReference type="PANTHER" id="PTHR38937">
    <property type="entry name" value="MEMBRANE PROTEIN OF ER BODY-LIKE PROTEIN"/>
    <property type="match status" value="1"/>
</dbReference>
<feature type="transmembrane region" description="Helical" evidence="3">
    <location>
        <begin position="632"/>
        <end position="652"/>
    </location>
</feature>
<evidence type="ECO:0000256" key="1">
    <source>
        <dbReference type="SAM" id="Coils"/>
    </source>
</evidence>
<feature type="transmembrane region" description="Helical" evidence="3">
    <location>
        <begin position="682"/>
        <end position="706"/>
    </location>
</feature>
<dbReference type="EMBL" id="JAYMYS010000001">
    <property type="protein sequence ID" value="KAK7410796.1"/>
    <property type="molecule type" value="Genomic_DNA"/>
</dbReference>
<accession>A0AAN9SYB0</accession>
<dbReference type="Proteomes" id="UP001386955">
    <property type="component" value="Unassembled WGS sequence"/>
</dbReference>